<reference evidence="3 4" key="1">
    <citation type="submission" date="2024-09" db="EMBL/GenBank/DDBJ databases">
        <title>Laminarin stimulates single cell rates of sulfate reduction while oxygen inhibits transcriptomic activity in coastal marine sediment.</title>
        <authorList>
            <person name="Lindsay M."/>
            <person name="Orcutt B."/>
            <person name="Emerson D."/>
            <person name="Stepanauskas R."/>
            <person name="D'Angelo T."/>
        </authorList>
    </citation>
    <scope>NUCLEOTIDE SEQUENCE [LARGE SCALE GENOMIC DNA]</scope>
    <source>
        <strain evidence="3">SAG AM-311-K15</strain>
    </source>
</reference>
<feature type="domain" description="Cysteine-rich" evidence="2">
    <location>
        <begin position="154"/>
        <end position="241"/>
    </location>
</feature>
<evidence type="ECO:0000313" key="3">
    <source>
        <dbReference type="EMBL" id="MFC1852185.1"/>
    </source>
</evidence>
<dbReference type="InterPro" id="IPR051278">
    <property type="entry name" value="HdrB/HdrD_reductase"/>
</dbReference>
<evidence type="ECO:0000256" key="1">
    <source>
        <dbReference type="ARBA" id="ARBA00023002"/>
    </source>
</evidence>
<dbReference type="Pfam" id="PF02754">
    <property type="entry name" value="CCG"/>
    <property type="match status" value="2"/>
</dbReference>
<accession>A0ABV6Z167</accession>
<dbReference type="Gene3D" id="1.20.1050.140">
    <property type="match status" value="1"/>
</dbReference>
<dbReference type="Gene3D" id="3.40.50.11810">
    <property type="match status" value="1"/>
</dbReference>
<proteinExistence type="predicted"/>
<dbReference type="InterPro" id="IPR004017">
    <property type="entry name" value="Cys_rich_dom"/>
</dbReference>
<keyword evidence="1" id="KW-0560">Oxidoreductase</keyword>
<dbReference type="PANTHER" id="PTHR42947:SF1">
    <property type="entry name" value="COB--COM HETERODISULFIDE REDUCTASE SUBUNIT B 1"/>
    <property type="match status" value="1"/>
</dbReference>
<dbReference type="Proteomes" id="UP001594351">
    <property type="component" value="Unassembled WGS sequence"/>
</dbReference>
<organism evidence="3 4">
    <name type="scientific">candidate division CSSED10-310 bacterium</name>
    <dbReference type="NCBI Taxonomy" id="2855610"/>
    <lineage>
        <taxon>Bacteria</taxon>
        <taxon>Bacteria division CSSED10-310</taxon>
    </lineage>
</organism>
<dbReference type="EMBL" id="JBHPBY010000278">
    <property type="protein sequence ID" value="MFC1852185.1"/>
    <property type="molecule type" value="Genomic_DNA"/>
</dbReference>
<evidence type="ECO:0000259" key="2">
    <source>
        <dbReference type="Pfam" id="PF02754"/>
    </source>
</evidence>
<comment type="caution">
    <text evidence="3">The sequence shown here is derived from an EMBL/GenBank/DDBJ whole genome shotgun (WGS) entry which is preliminary data.</text>
</comment>
<keyword evidence="4" id="KW-1185">Reference proteome</keyword>
<sequence length="302" mass="33787">MKYLYFPGCSLRSTNRSYEESLLSLFNFLSLPLEEIDDWNCCGATAYMAVDEFKAFALAARNLALAERQVGELSQNLIEVVVPCSGCYLILYKTNHYLNKQAALKHKILTALQTIGLDFKGNVSIRHPLDIFVNDVGLDTLSTHVRQPLKGLKVACYYGCQIVRPFESFDTARNPSTLERIVTALGAEPIDWPLKTHCCGGTLMGTIHDVGLRLNYVLLKEVKKRGADLMITTCPLCQINLECYQNHMARVYSDKLNIPVLFFTQLMGLAFGISGKELGIQRLFISPSKLMKKKAGEAYVQA</sequence>
<gene>
    <name evidence="3" type="ORF">ACFL27_18475</name>
</gene>
<feature type="domain" description="Cysteine-rich" evidence="2">
    <location>
        <begin position="3"/>
        <end position="91"/>
    </location>
</feature>
<name>A0ABV6Z167_UNCC1</name>
<evidence type="ECO:0000313" key="4">
    <source>
        <dbReference type="Proteomes" id="UP001594351"/>
    </source>
</evidence>
<dbReference type="PANTHER" id="PTHR42947">
    <property type="entry name" value="COB--COM HETERODISULFIDE REDUCTASE SUBUNIT B 1"/>
    <property type="match status" value="1"/>
</dbReference>
<protein>
    <submittedName>
        <fullName evidence="3">CoB--CoM heterodisulfide reductase iron-sulfur subunit B family protein</fullName>
    </submittedName>
</protein>